<keyword evidence="2" id="KW-1185">Reference proteome</keyword>
<dbReference type="AlphaFoldDB" id="A0A834TKB4"/>
<reference evidence="1" key="1">
    <citation type="submission" date="2020-09" db="EMBL/GenBank/DDBJ databases">
        <title>Genome-Enabled Discovery of Anthraquinone Biosynthesis in Senna tora.</title>
        <authorList>
            <person name="Kang S.-H."/>
            <person name="Pandey R.P."/>
            <person name="Lee C.-M."/>
            <person name="Sim J.-S."/>
            <person name="Jeong J.-T."/>
            <person name="Choi B.-S."/>
            <person name="Jung M."/>
            <person name="Ginzburg D."/>
            <person name="Zhao K."/>
            <person name="Won S.Y."/>
            <person name="Oh T.-J."/>
            <person name="Yu Y."/>
            <person name="Kim N.-H."/>
            <person name="Lee O.R."/>
            <person name="Lee T.-H."/>
            <person name="Bashyal P."/>
            <person name="Kim T.-S."/>
            <person name="Lee W.-H."/>
            <person name="Kawkins C."/>
            <person name="Kim C.-K."/>
            <person name="Kim J.S."/>
            <person name="Ahn B.O."/>
            <person name="Rhee S.Y."/>
            <person name="Sohng J.K."/>
        </authorList>
    </citation>
    <scope>NUCLEOTIDE SEQUENCE</scope>
    <source>
        <tissue evidence="1">Leaf</tissue>
    </source>
</reference>
<dbReference type="Proteomes" id="UP000634136">
    <property type="component" value="Unassembled WGS sequence"/>
</dbReference>
<gene>
    <name evidence="1" type="ORF">G2W53_021862</name>
</gene>
<comment type="caution">
    <text evidence="1">The sequence shown here is derived from an EMBL/GenBank/DDBJ whole genome shotgun (WGS) entry which is preliminary data.</text>
</comment>
<name>A0A834TKB4_9FABA</name>
<evidence type="ECO:0000313" key="2">
    <source>
        <dbReference type="Proteomes" id="UP000634136"/>
    </source>
</evidence>
<evidence type="ECO:0000313" key="1">
    <source>
        <dbReference type="EMBL" id="KAF7823718.1"/>
    </source>
</evidence>
<dbReference type="EMBL" id="JAAIUW010000007">
    <property type="protein sequence ID" value="KAF7823718.1"/>
    <property type="molecule type" value="Genomic_DNA"/>
</dbReference>
<organism evidence="1 2">
    <name type="scientific">Senna tora</name>
    <dbReference type="NCBI Taxonomy" id="362788"/>
    <lineage>
        <taxon>Eukaryota</taxon>
        <taxon>Viridiplantae</taxon>
        <taxon>Streptophyta</taxon>
        <taxon>Embryophyta</taxon>
        <taxon>Tracheophyta</taxon>
        <taxon>Spermatophyta</taxon>
        <taxon>Magnoliopsida</taxon>
        <taxon>eudicotyledons</taxon>
        <taxon>Gunneridae</taxon>
        <taxon>Pentapetalae</taxon>
        <taxon>rosids</taxon>
        <taxon>fabids</taxon>
        <taxon>Fabales</taxon>
        <taxon>Fabaceae</taxon>
        <taxon>Caesalpinioideae</taxon>
        <taxon>Cassia clade</taxon>
        <taxon>Senna</taxon>
    </lineage>
</organism>
<proteinExistence type="predicted"/>
<sequence>MWLSHRLLGGCDLLLDNRVSTAMLGAFQKPMSGDAALGLNCRFP</sequence>
<protein>
    <submittedName>
        <fullName evidence="1">Uncharacterized protein</fullName>
    </submittedName>
</protein>
<accession>A0A834TKB4</accession>